<dbReference type="AlphaFoldDB" id="A0A382KNA8"/>
<organism evidence="2">
    <name type="scientific">marine metagenome</name>
    <dbReference type="NCBI Taxonomy" id="408172"/>
    <lineage>
        <taxon>unclassified sequences</taxon>
        <taxon>metagenomes</taxon>
        <taxon>ecological metagenomes</taxon>
    </lineage>
</organism>
<feature type="non-terminal residue" evidence="2">
    <location>
        <position position="1"/>
    </location>
</feature>
<proteinExistence type="predicted"/>
<dbReference type="Gene3D" id="2.170.270.10">
    <property type="entry name" value="SET domain"/>
    <property type="match status" value="1"/>
</dbReference>
<accession>A0A382KNA8</accession>
<dbReference type="Pfam" id="PF00856">
    <property type="entry name" value="SET"/>
    <property type="match status" value="1"/>
</dbReference>
<gene>
    <name evidence="2" type="ORF">METZ01_LOCUS277797</name>
</gene>
<evidence type="ECO:0000313" key="2">
    <source>
        <dbReference type="EMBL" id="SVC24943.1"/>
    </source>
</evidence>
<feature type="domain" description="SET" evidence="1">
    <location>
        <begin position="1"/>
        <end position="66"/>
    </location>
</feature>
<name>A0A382KNA8_9ZZZZ</name>
<sequence>QGTNLGISHIKINEDTIRTPLGGFINHANEANTVKVELRDEKYTKKWSLITLRDIKKGEELTVRYTFYNI</sequence>
<evidence type="ECO:0000259" key="1">
    <source>
        <dbReference type="PROSITE" id="PS50280"/>
    </source>
</evidence>
<dbReference type="EMBL" id="UINC01081265">
    <property type="protein sequence ID" value="SVC24943.1"/>
    <property type="molecule type" value="Genomic_DNA"/>
</dbReference>
<dbReference type="InterPro" id="IPR046341">
    <property type="entry name" value="SET_dom_sf"/>
</dbReference>
<dbReference type="SUPFAM" id="SSF82199">
    <property type="entry name" value="SET domain"/>
    <property type="match status" value="1"/>
</dbReference>
<protein>
    <recommendedName>
        <fullName evidence="1">SET domain-containing protein</fullName>
    </recommendedName>
</protein>
<reference evidence="2" key="1">
    <citation type="submission" date="2018-05" db="EMBL/GenBank/DDBJ databases">
        <authorList>
            <person name="Lanie J.A."/>
            <person name="Ng W.-L."/>
            <person name="Kazmierczak K.M."/>
            <person name="Andrzejewski T.M."/>
            <person name="Davidsen T.M."/>
            <person name="Wayne K.J."/>
            <person name="Tettelin H."/>
            <person name="Glass J.I."/>
            <person name="Rusch D."/>
            <person name="Podicherti R."/>
            <person name="Tsui H.-C.T."/>
            <person name="Winkler M.E."/>
        </authorList>
    </citation>
    <scope>NUCLEOTIDE SEQUENCE</scope>
</reference>
<dbReference type="InterPro" id="IPR001214">
    <property type="entry name" value="SET_dom"/>
</dbReference>
<dbReference type="CDD" id="cd08161">
    <property type="entry name" value="SET"/>
    <property type="match status" value="1"/>
</dbReference>
<dbReference type="PROSITE" id="PS50280">
    <property type="entry name" value="SET"/>
    <property type="match status" value="1"/>
</dbReference>